<dbReference type="KEGG" id="tlt:OCC_13750"/>
<organism evidence="2 3">
    <name type="scientific">Thermococcus litoralis (strain ATCC 51850 / DSM 5473 / JCM 8560 / NS-C)</name>
    <dbReference type="NCBI Taxonomy" id="523849"/>
    <lineage>
        <taxon>Archaea</taxon>
        <taxon>Methanobacteriati</taxon>
        <taxon>Methanobacteriota</taxon>
        <taxon>Thermococci</taxon>
        <taxon>Thermococcales</taxon>
        <taxon>Thermococcaceae</taxon>
        <taxon>Thermococcus</taxon>
    </lineage>
</organism>
<dbReference type="Pfam" id="PF00850">
    <property type="entry name" value="Hist_deacetyl"/>
    <property type="match status" value="1"/>
</dbReference>
<evidence type="ECO:0000313" key="2">
    <source>
        <dbReference type="EMBL" id="AGT34239.1"/>
    </source>
</evidence>
<accession>S5ZTN5</accession>
<name>S5ZTN5_THELN</name>
<proteinExistence type="predicted"/>
<evidence type="ECO:0000313" key="3">
    <source>
        <dbReference type="Proteomes" id="UP000015502"/>
    </source>
</evidence>
<gene>
    <name evidence="2" type="ORF">OCC_13750</name>
</gene>
<dbReference type="AlphaFoldDB" id="S5ZTN5"/>
<dbReference type="EMBL" id="CP006670">
    <property type="protein sequence ID" value="AGT34239.1"/>
    <property type="molecule type" value="Genomic_DNA"/>
</dbReference>
<dbReference type="HOGENOM" id="CLU_1682793_0_0_2"/>
<keyword evidence="3" id="KW-1185">Reference proteome</keyword>
<dbReference type="InterPro" id="IPR023801">
    <property type="entry name" value="His_deacetylse_dom"/>
</dbReference>
<dbReference type="Proteomes" id="UP000015502">
    <property type="component" value="Chromosome"/>
</dbReference>
<dbReference type="InterPro" id="IPR023696">
    <property type="entry name" value="Ureohydrolase_dom_sf"/>
</dbReference>
<feature type="domain" description="Histone deacetylase" evidence="1">
    <location>
        <begin position="18"/>
        <end position="71"/>
    </location>
</feature>
<dbReference type="SUPFAM" id="SSF52768">
    <property type="entry name" value="Arginase/deacetylase"/>
    <property type="match status" value="1"/>
</dbReference>
<dbReference type="PaxDb" id="523849-OCC_13750"/>
<dbReference type="STRING" id="523849.OCC_13750"/>
<protein>
    <recommendedName>
        <fullName evidence="1">Histone deacetylase domain-containing protein</fullName>
    </recommendedName>
</protein>
<reference evidence="2 3" key="1">
    <citation type="journal article" date="2012" name="J. Bacteriol.">
        <title>Genome sequence of the model hyperthermophilic archaeon Thermococcus litoralis NS-C.</title>
        <authorList>
            <person name="Gardner A.F."/>
            <person name="Kumar S."/>
            <person name="Perler F.B."/>
        </authorList>
    </citation>
    <scope>NUCLEOTIDE SEQUENCE [LARGE SCALE GENOMIC DNA]</scope>
    <source>
        <strain evidence="3">ATCC 51850 / DSM 5473 / JCM 8560 / NS-C</strain>
    </source>
</reference>
<sequence length="156" mass="17866">MEILYSEVFKEHKPLRYHPENPERLELAIEGLRESDLWRNVREPPEAEVEELLRVHSEEYVERIIELSKRASPLLTPTPMYLQPLGKLLLRLLGQLLKQLGLLSKGKTFILLLLGHQVITPVGGAEHSTHQLSASVSLTTPLEPPLRLKMLLEMQL</sequence>
<dbReference type="InterPro" id="IPR037138">
    <property type="entry name" value="His_deacetylse_dom_sf"/>
</dbReference>
<evidence type="ECO:0000259" key="1">
    <source>
        <dbReference type="Pfam" id="PF00850"/>
    </source>
</evidence>
<dbReference type="Gene3D" id="3.40.800.20">
    <property type="entry name" value="Histone deacetylase domain"/>
    <property type="match status" value="1"/>
</dbReference>